<comment type="similarity">
    <text evidence="1">Belongs to the nitroreductase family.</text>
</comment>
<name>A0A212KCZ8_9FIRM</name>
<proteinExistence type="inferred from homology"/>
<evidence type="ECO:0000256" key="2">
    <source>
        <dbReference type="ARBA" id="ARBA00023002"/>
    </source>
</evidence>
<feature type="domain" description="Putative nitroreductase TM1586" evidence="3">
    <location>
        <begin position="2"/>
        <end position="214"/>
    </location>
</feature>
<dbReference type="EMBL" id="FLUN01000001">
    <property type="protein sequence ID" value="SBW09580.1"/>
    <property type="molecule type" value="Genomic_DNA"/>
</dbReference>
<dbReference type="PANTHER" id="PTHR43673">
    <property type="entry name" value="NAD(P)H NITROREDUCTASE YDGI-RELATED"/>
    <property type="match status" value="1"/>
</dbReference>
<organism evidence="4">
    <name type="scientific">uncultured Eubacteriales bacterium</name>
    <dbReference type="NCBI Taxonomy" id="172733"/>
    <lineage>
        <taxon>Bacteria</taxon>
        <taxon>Bacillati</taxon>
        <taxon>Bacillota</taxon>
        <taxon>Clostridia</taxon>
        <taxon>Eubacteriales</taxon>
        <taxon>environmental samples</taxon>
    </lineage>
</organism>
<keyword evidence="2" id="KW-0560">Oxidoreductase</keyword>
<dbReference type="Pfam" id="PF14512">
    <property type="entry name" value="TM1586_NiRdase"/>
    <property type="match status" value="1"/>
</dbReference>
<dbReference type="InterPro" id="IPR029478">
    <property type="entry name" value="TM1586_NiRdase"/>
</dbReference>
<dbReference type="PANTHER" id="PTHR43673:SF10">
    <property type="entry name" value="NADH DEHYDROGENASE_NAD(P)H NITROREDUCTASE XCC3605-RELATED"/>
    <property type="match status" value="1"/>
</dbReference>
<gene>
    <name evidence="4" type="ORF">KL86CLO1_12689</name>
</gene>
<dbReference type="Gene3D" id="3.40.109.30">
    <property type="entry name" value="putative nitroreductase (tm1586), domain 2"/>
    <property type="match status" value="1"/>
</dbReference>
<sequence>MDLLQAIEMRHSVRAYLDKPIDPATLAALWAEIERCNQESGLHIQLSTEEPEAFGGLMAHYGKFHNVKNYLALVGPKDSELEEKAGYYGERLVLEAQSLGLNTCWVALTFSKSKSRYTIEKGEKMVCVIALGYGETQGVPHKSRPLAELYRADGETPAWFRRGMDAALLAPTAINQQKFLFTLSKGNKVSAKSTGGPNSKVDLGIAKLHFELAAGKDRFSWA</sequence>
<dbReference type="InterPro" id="IPR000415">
    <property type="entry name" value="Nitroreductase-like"/>
</dbReference>
<evidence type="ECO:0000313" key="4">
    <source>
        <dbReference type="EMBL" id="SBW09580.1"/>
    </source>
</evidence>
<dbReference type="Gene3D" id="3.40.109.10">
    <property type="entry name" value="NADH Oxidase"/>
    <property type="match status" value="1"/>
</dbReference>
<accession>A0A212KCZ8</accession>
<evidence type="ECO:0000259" key="3">
    <source>
        <dbReference type="Pfam" id="PF14512"/>
    </source>
</evidence>
<dbReference type="SUPFAM" id="SSF55469">
    <property type="entry name" value="FMN-dependent nitroreductase-like"/>
    <property type="match status" value="1"/>
</dbReference>
<protein>
    <recommendedName>
        <fullName evidence="3">Putative nitroreductase TM1586 domain-containing protein</fullName>
    </recommendedName>
</protein>
<evidence type="ECO:0000256" key="1">
    <source>
        <dbReference type="ARBA" id="ARBA00007118"/>
    </source>
</evidence>
<reference evidence="4" key="1">
    <citation type="submission" date="2016-04" db="EMBL/GenBank/DDBJ databases">
        <authorList>
            <person name="Evans L.H."/>
            <person name="Alamgir A."/>
            <person name="Owens N."/>
            <person name="Weber N.D."/>
            <person name="Virtaneva K."/>
            <person name="Barbian K."/>
            <person name="Babar A."/>
            <person name="Rosenke K."/>
        </authorList>
    </citation>
    <scope>NUCLEOTIDE SEQUENCE</scope>
    <source>
        <strain evidence="4">86</strain>
    </source>
</reference>
<dbReference type="AlphaFoldDB" id="A0A212KCZ8"/>
<dbReference type="GO" id="GO:0016491">
    <property type="term" value="F:oxidoreductase activity"/>
    <property type="evidence" value="ECO:0007669"/>
    <property type="project" value="UniProtKB-KW"/>
</dbReference>